<proteinExistence type="inferred from homology"/>
<protein>
    <recommendedName>
        <fullName evidence="12">Scavenger receptor class B</fullName>
    </recommendedName>
</protein>
<accession>A0A182VVI7</accession>
<comment type="subcellular location">
    <subcellularLocation>
        <location evidence="2">Cell membrane</location>
    </subcellularLocation>
</comment>
<evidence type="ECO:0000256" key="7">
    <source>
        <dbReference type="ARBA" id="ARBA00023136"/>
    </source>
</evidence>
<dbReference type="InterPro" id="IPR002159">
    <property type="entry name" value="CD36_fam"/>
</dbReference>
<dbReference type="VEuPathDB" id="VectorBase:AMIN002082"/>
<keyword evidence="8" id="KW-0325">Glycoprotein</keyword>
<evidence type="ECO:0000256" key="8">
    <source>
        <dbReference type="ARBA" id="ARBA00023180"/>
    </source>
</evidence>
<dbReference type="GO" id="GO:0005737">
    <property type="term" value="C:cytoplasm"/>
    <property type="evidence" value="ECO:0007669"/>
    <property type="project" value="TreeGrafter"/>
</dbReference>
<keyword evidence="6 9" id="KW-1133">Transmembrane helix</keyword>
<dbReference type="AlphaFoldDB" id="A0A182VVI7"/>
<keyword evidence="11" id="KW-1185">Reference proteome</keyword>
<keyword evidence="4" id="KW-1003">Cell membrane</keyword>
<reference evidence="11" key="1">
    <citation type="submission" date="2013-03" db="EMBL/GenBank/DDBJ databases">
        <title>The Genome Sequence of Anopheles minimus MINIMUS1.</title>
        <authorList>
            <consortium name="The Broad Institute Genomics Platform"/>
            <person name="Neafsey D.E."/>
            <person name="Walton C."/>
            <person name="Walker B."/>
            <person name="Young S.K."/>
            <person name="Zeng Q."/>
            <person name="Gargeya S."/>
            <person name="Fitzgerald M."/>
            <person name="Haas B."/>
            <person name="Abouelleil A."/>
            <person name="Allen A.W."/>
            <person name="Alvarado L."/>
            <person name="Arachchi H.M."/>
            <person name="Berlin A.M."/>
            <person name="Chapman S.B."/>
            <person name="Gainer-Dewar J."/>
            <person name="Goldberg J."/>
            <person name="Griggs A."/>
            <person name="Gujja S."/>
            <person name="Hansen M."/>
            <person name="Howarth C."/>
            <person name="Imamovic A."/>
            <person name="Ireland A."/>
            <person name="Larimer J."/>
            <person name="McCowan C."/>
            <person name="Murphy C."/>
            <person name="Pearson M."/>
            <person name="Poon T.W."/>
            <person name="Priest M."/>
            <person name="Roberts A."/>
            <person name="Saif S."/>
            <person name="Shea T."/>
            <person name="Sisk P."/>
            <person name="Sykes S."/>
            <person name="Wortman J."/>
            <person name="Nusbaum C."/>
            <person name="Birren B."/>
        </authorList>
    </citation>
    <scope>NUCLEOTIDE SEQUENCE [LARGE SCALE GENOMIC DNA]</scope>
    <source>
        <strain evidence="11">MINIMUS1</strain>
    </source>
</reference>
<evidence type="ECO:0000256" key="4">
    <source>
        <dbReference type="ARBA" id="ARBA00022475"/>
    </source>
</evidence>
<dbReference type="PANTHER" id="PTHR11923">
    <property type="entry name" value="SCAVENGER RECEPTOR CLASS B TYPE-1 SR-B1"/>
    <property type="match status" value="1"/>
</dbReference>
<evidence type="ECO:0000256" key="1">
    <source>
        <dbReference type="ARBA" id="ARBA00003156"/>
    </source>
</evidence>
<sequence length="496" mass="56939">MGCCRWYLVVGLGLGTTATGLLFLLAWRDIFDILVAEEKSMRPGSALYKEWRRPTVHPSWQFYVYNWSNAQAFLSLPQEESTASFQELGPYTYDEYTEVIDVKFQQGNDTLSYRKRTIFRRSSFDTQPEEVTSVNFVALLVSHLARNMDYSLQRELSFLLYNFRHNVTVTRPIGQLLFAGQREPMLDQMRKLICTGKNVSVPCQDERLAYFRTFNVSRRSSEIYSMDVGTQNRSMYGTVRSWGSVANRTNPKAFQPCDGFADLAGELFPSRIDHSKPITIVLPELCRRLTLEFDQEQYLDGIMGYRYTVRLIRPFNAEMTEANGMDSCPEASIRLGKYGILNSNECNGLPLYESEPGSYPARPDADRHQMLYYVLEPTTGTVLESYIGLAYHTVLSPNEHIALFQNVPKLRVPLFRFERHYRLGEVKTAKLRQLLHLLDVGHQAALAGCIMGITIVLLTTIYACWSSRKPSKNHNDEYSIIGMQLRNDGRNDQLMK</sequence>
<keyword evidence="5 9" id="KW-0812">Transmembrane</keyword>
<evidence type="ECO:0000256" key="9">
    <source>
        <dbReference type="SAM" id="Phobius"/>
    </source>
</evidence>
<evidence type="ECO:0000256" key="2">
    <source>
        <dbReference type="ARBA" id="ARBA00004236"/>
    </source>
</evidence>
<comment type="function">
    <text evidence="1">Plays an olfactory role that is not restricted to pheromone sensitivity.</text>
</comment>
<evidence type="ECO:0000256" key="3">
    <source>
        <dbReference type="ARBA" id="ARBA00010532"/>
    </source>
</evidence>
<comment type="similarity">
    <text evidence="3">Belongs to the CD36 family.</text>
</comment>
<organism evidence="10 11">
    <name type="scientific">Anopheles minimus</name>
    <dbReference type="NCBI Taxonomy" id="112268"/>
    <lineage>
        <taxon>Eukaryota</taxon>
        <taxon>Metazoa</taxon>
        <taxon>Ecdysozoa</taxon>
        <taxon>Arthropoda</taxon>
        <taxon>Hexapoda</taxon>
        <taxon>Insecta</taxon>
        <taxon>Pterygota</taxon>
        <taxon>Neoptera</taxon>
        <taxon>Endopterygota</taxon>
        <taxon>Diptera</taxon>
        <taxon>Nematocera</taxon>
        <taxon>Culicoidea</taxon>
        <taxon>Culicidae</taxon>
        <taxon>Anophelinae</taxon>
        <taxon>Anopheles</taxon>
    </lineage>
</organism>
<evidence type="ECO:0008006" key="12">
    <source>
        <dbReference type="Google" id="ProtNLM"/>
    </source>
</evidence>
<evidence type="ECO:0000313" key="11">
    <source>
        <dbReference type="Proteomes" id="UP000075920"/>
    </source>
</evidence>
<feature type="transmembrane region" description="Helical" evidence="9">
    <location>
        <begin position="7"/>
        <end position="27"/>
    </location>
</feature>
<name>A0A182VVI7_9DIPT</name>
<dbReference type="PANTHER" id="PTHR11923:SF114">
    <property type="entry name" value="FI02050P-RELATED"/>
    <property type="match status" value="1"/>
</dbReference>
<evidence type="ECO:0000313" key="10">
    <source>
        <dbReference type="EnsemblMetazoa" id="AMIN002082-PA"/>
    </source>
</evidence>
<dbReference type="GO" id="GO:0005886">
    <property type="term" value="C:plasma membrane"/>
    <property type="evidence" value="ECO:0007669"/>
    <property type="project" value="UniProtKB-SubCell"/>
</dbReference>
<evidence type="ECO:0000256" key="5">
    <source>
        <dbReference type="ARBA" id="ARBA00022692"/>
    </source>
</evidence>
<feature type="transmembrane region" description="Helical" evidence="9">
    <location>
        <begin position="444"/>
        <end position="465"/>
    </location>
</feature>
<dbReference type="EnsemblMetazoa" id="AMIN002082-RA">
    <property type="protein sequence ID" value="AMIN002082-PA"/>
    <property type="gene ID" value="AMIN002082"/>
</dbReference>
<reference evidence="10" key="2">
    <citation type="submission" date="2020-05" db="UniProtKB">
        <authorList>
            <consortium name="EnsemblMetazoa"/>
        </authorList>
    </citation>
    <scope>IDENTIFICATION</scope>
    <source>
        <strain evidence="10">MINIMUS1</strain>
    </source>
</reference>
<dbReference type="Pfam" id="PF01130">
    <property type="entry name" value="CD36"/>
    <property type="match status" value="1"/>
</dbReference>
<keyword evidence="7 9" id="KW-0472">Membrane</keyword>
<dbReference type="STRING" id="112268.A0A182VVI7"/>
<evidence type="ECO:0000256" key="6">
    <source>
        <dbReference type="ARBA" id="ARBA00022989"/>
    </source>
</evidence>
<dbReference type="GO" id="GO:0005044">
    <property type="term" value="F:scavenger receptor activity"/>
    <property type="evidence" value="ECO:0007669"/>
    <property type="project" value="TreeGrafter"/>
</dbReference>
<dbReference type="Proteomes" id="UP000075920">
    <property type="component" value="Unassembled WGS sequence"/>
</dbReference>